<dbReference type="STRING" id="6526.A0A2C9LFD0"/>
<dbReference type="VEuPathDB" id="VectorBase:BGLAX_032485"/>
<dbReference type="InterPro" id="IPR019471">
    <property type="entry name" value="Interferon_reg_factor-3"/>
</dbReference>
<dbReference type="InterPro" id="IPR001346">
    <property type="entry name" value="Interferon_reg_fact_DNA-bd_dom"/>
</dbReference>
<dbReference type="InterPro" id="IPR036388">
    <property type="entry name" value="WH-like_DNA-bd_sf"/>
</dbReference>
<dbReference type="Pfam" id="PF00605">
    <property type="entry name" value="IRF"/>
    <property type="match status" value="1"/>
</dbReference>
<dbReference type="Gene3D" id="2.60.200.10">
    <property type="match status" value="1"/>
</dbReference>
<dbReference type="RefSeq" id="XP_013090954.2">
    <property type="nucleotide sequence ID" value="XM_013235500.2"/>
</dbReference>
<dbReference type="InterPro" id="IPR036390">
    <property type="entry name" value="WH_DNA-bd_sf"/>
</dbReference>
<protein>
    <recommendedName>
        <fullName evidence="2">IRF tryptophan pentad repeat domain-containing protein</fullName>
    </recommendedName>
</protein>
<evidence type="ECO:0000259" key="2">
    <source>
        <dbReference type="PROSITE" id="PS51507"/>
    </source>
</evidence>
<dbReference type="GO" id="GO:0005634">
    <property type="term" value="C:nucleus"/>
    <property type="evidence" value="ECO:0007669"/>
    <property type="project" value="TreeGrafter"/>
</dbReference>
<dbReference type="Gene3D" id="1.10.10.10">
    <property type="entry name" value="Winged helix-like DNA-binding domain superfamily/Winged helix DNA-binding domain"/>
    <property type="match status" value="1"/>
</dbReference>
<dbReference type="InterPro" id="IPR008984">
    <property type="entry name" value="SMAD_FHA_dom_sf"/>
</dbReference>
<dbReference type="OrthoDB" id="6538197at2759"/>
<dbReference type="Pfam" id="PF10401">
    <property type="entry name" value="IRF-3"/>
    <property type="match status" value="1"/>
</dbReference>
<dbReference type="GO" id="GO:0002376">
    <property type="term" value="P:immune system process"/>
    <property type="evidence" value="ECO:0007669"/>
    <property type="project" value="TreeGrafter"/>
</dbReference>
<gene>
    <name evidence="3" type="primary">106074682</name>
</gene>
<dbReference type="AlphaFoldDB" id="A0A2C9LFD0"/>
<dbReference type="InterPro" id="IPR017855">
    <property type="entry name" value="SMAD-like_dom_sf"/>
</dbReference>
<evidence type="ECO:0000256" key="1">
    <source>
        <dbReference type="SAM" id="MobiDB-lite"/>
    </source>
</evidence>
<dbReference type="Proteomes" id="UP000076420">
    <property type="component" value="Unassembled WGS sequence"/>
</dbReference>
<dbReference type="GO" id="GO:0000978">
    <property type="term" value="F:RNA polymerase II cis-regulatory region sequence-specific DNA binding"/>
    <property type="evidence" value="ECO:0007669"/>
    <property type="project" value="TreeGrafter"/>
</dbReference>
<dbReference type="SMART" id="SM01243">
    <property type="entry name" value="IRF-3"/>
    <property type="match status" value="1"/>
</dbReference>
<organism evidence="3 4">
    <name type="scientific">Biomphalaria glabrata</name>
    <name type="common">Bloodfluke planorb</name>
    <name type="synonym">Freshwater snail</name>
    <dbReference type="NCBI Taxonomy" id="6526"/>
    <lineage>
        <taxon>Eukaryota</taxon>
        <taxon>Metazoa</taxon>
        <taxon>Spiralia</taxon>
        <taxon>Lophotrochozoa</taxon>
        <taxon>Mollusca</taxon>
        <taxon>Gastropoda</taxon>
        <taxon>Heterobranchia</taxon>
        <taxon>Euthyneura</taxon>
        <taxon>Panpulmonata</taxon>
        <taxon>Hygrophila</taxon>
        <taxon>Lymnaeoidea</taxon>
        <taxon>Planorbidae</taxon>
        <taxon>Biomphalaria</taxon>
    </lineage>
</organism>
<evidence type="ECO:0000313" key="3">
    <source>
        <dbReference type="EnsemblMetazoa" id="BGLB030554-PA"/>
    </source>
</evidence>
<dbReference type="GO" id="GO:0045893">
    <property type="term" value="P:positive regulation of DNA-templated transcription"/>
    <property type="evidence" value="ECO:0007669"/>
    <property type="project" value="UniProtKB-ARBA"/>
</dbReference>
<dbReference type="SMART" id="SM00348">
    <property type="entry name" value="IRF"/>
    <property type="match status" value="1"/>
</dbReference>
<name>A0A2C9LFD0_BIOGL</name>
<dbReference type="PROSITE" id="PS51507">
    <property type="entry name" value="IRF_2"/>
    <property type="match status" value="1"/>
</dbReference>
<feature type="domain" description="IRF tryptophan pentad repeat" evidence="2">
    <location>
        <begin position="6"/>
        <end position="113"/>
    </location>
</feature>
<dbReference type="VEuPathDB" id="VectorBase:BGLB030554"/>
<sequence length="545" mass="62417">MAMENSTRLLPLIKDFLDNETIPFMKWVNKEQQIWQLPWKHHRPTRWGEPDAYMLCEIARKMYNFRSPEPQPEELKMWKERLRNALRSLGVKELEKLRQQDGENPIKVYQFSNSPVNGRKSKGKRRSVNSPPKVEATLPFNQFDTELQPQPPVLDQFTSFSGAAFRSRSPVNEFNDIDTDGFSGNLDSIPAITAQLIYSAPAMNICVRNPVLREIPILQTSHDLLYNNFSNIPCAVSKPNTVDTRNINGSGVCSEVCSYQELEQLINDVSVVGVFPQLGINDIENIPTGNIPTCVNDNISDDSCESPETIDMPPLNFLLEPSLMPNNVLDYSDAPCIVLSVKYLNQTVVSERISEQSVKLCYVPDNISRETIRYCLTPEQFGPSNAKLVELPCTDTCPGINKNSLELIQKILNHMERGVTFVYKGDDIFAKRLCKAVPYYTVPTENHYKKLERGTEVKIFDFKNYFVPEFEKKNKPTPYVSLTFSVRNPEKVKTPVLSVDIWHMKANELIQTQQEMTQYFNHLEPDCSLSNEFDTRLRIEHSLQC</sequence>
<feature type="region of interest" description="Disordered" evidence="1">
    <location>
        <begin position="108"/>
        <end position="134"/>
    </location>
</feature>
<accession>A0A2C9LFD0</accession>
<dbReference type="PANTHER" id="PTHR11949">
    <property type="entry name" value="INTERFERON REGULATORY FACTOR"/>
    <property type="match status" value="1"/>
</dbReference>
<dbReference type="SUPFAM" id="SSF46785">
    <property type="entry name" value="Winged helix' DNA-binding domain"/>
    <property type="match status" value="1"/>
</dbReference>
<dbReference type="KEGG" id="bgt:106074682"/>
<reference evidence="3" key="1">
    <citation type="submission" date="2020-05" db="UniProtKB">
        <authorList>
            <consortium name="EnsemblMetazoa"/>
        </authorList>
    </citation>
    <scope>IDENTIFICATION</scope>
    <source>
        <strain evidence="3">BB02</strain>
    </source>
</reference>
<dbReference type="GO" id="GO:0000981">
    <property type="term" value="F:DNA-binding transcription factor activity, RNA polymerase II-specific"/>
    <property type="evidence" value="ECO:0007669"/>
    <property type="project" value="TreeGrafter"/>
</dbReference>
<dbReference type="EnsemblMetazoa" id="BGLB030554-RA">
    <property type="protein sequence ID" value="BGLB030554-PA"/>
    <property type="gene ID" value="BGLB030554"/>
</dbReference>
<proteinExistence type="predicted"/>
<dbReference type="SUPFAM" id="SSF49879">
    <property type="entry name" value="SMAD/FHA domain"/>
    <property type="match status" value="1"/>
</dbReference>
<evidence type="ECO:0000313" key="4">
    <source>
        <dbReference type="Proteomes" id="UP000076420"/>
    </source>
</evidence>
<dbReference type="PANTHER" id="PTHR11949:SF17">
    <property type="entry name" value="IRF TRYPTOPHAN PENTAD REPEAT DOMAIN-CONTAINING PROTEIN"/>
    <property type="match status" value="1"/>
</dbReference>